<evidence type="ECO:0000256" key="1">
    <source>
        <dbReference type="SAM" id="SignalP"/>
    </source>
</evidence>
<dbReference type="NCBIfam" id="TIGR04183">
    <property type="entry name" value="Por_Secre_tail"/>
    <property type="match status" value="1"/>
</dbReference>
<accession>H1Q153</accession>
<evidence type="ECO:0000313" key="2">
    <source>
        <dbReference type="EMBL" id="EHO72881.1"/>
    </source>
</evidence>
<dbReference type="EMBL" id="AGWK01000018">
    <property type="protein sequence ID" value="EHO72881.1"/>
    <property type="molecule type" value="Genomic_DNA"/>
</dbReference>
<comment type="caution">
    <text evidence="2">The sequence shown here is derived from an EMBL/GenBank/DDBJ whole genome shotgun (WGS) entry which is preliminary data.</text>
</comment>
<reference evidence="2 3" key="1">
    <citation type="submission" date="2011-12" db="EMBL/GenBank/DDBJ databases">
        <title>The Genome Sequence of Prevotella micans F0438.</title>
        <authorList>
            <consortium name="The Broad Institute Genome Sequencing Platform"/>
            <person name="Earl A."/>
            <person name="Ward D."/>
            <person name="Feldgarden M."/>
            <person name="Gevers D."/>
            <person name="Izard J."/>
            <person name="Baranova O.V."/>
            <person name="Blanton J.M."/>
            <person name="Wade W.G."/>
            <person name="Dewhirst F.E."/>
            <person name="Young S.K."/>
            <person name="Zeng Q."/>
            <person name="Gargeya S."/>
            <person name="Fitzgerald M."/>
            <person name="Haas B."/>
            <person name="Abouelleil A."/>
            <person name="Alvarado L."/>
            <person name="Arachchi H.M."/>
            <person name="Berlin A."/>
            <person name="Chapman S.B."/>
            <person name="Gearin G."/>
            <person name="Goldberg J."/>
            <person name="Griggs A."/>
            <person name="Gujja S."/>
            <person name="Hansen M."/>
            <person name="Heiman D."/>
            <person name="Howarth C."/>
            <person name="Larimer J."/>
            <person name="Lui A."/>
            <person name="MacDonald P.J.P."/>
            <person name="McCowen C."/>
            <person name="Montmayeur A."/>
            <person name="Murphy C."/>
            <person name="Neiman D."/>
            <person name="Pearson M."/>
            <person name="Priest M."/>
            <person name="Roberts A."/>
            <person name="Saif S."/>
            <person name="Shea T."/>
            <person name="Sisk P."/>
            <person name="Stolte C."/>
            <person name="Sykes S."/>
            <person name="Wortman J."/>
            <person name="Nusbaum C."/>
            <person name="Birren B."/>
        </authorList>
    </citation>
    <scope>NUCLEOTIDE SEQUENCE [LARGE SCALE GENOMIC DNA]</scope>
    <source>
        <strain evidence="2 3">F0438</strain>
    </source>
</reference>
<dbReference type="InterPro" id="IPR026444">
    <property type="entry name" value="Secre_tail"/>
</dbReference>
<feature type="chain" id="PRO_5003553673" description="Secretion system C-terminal sorting domain-containing protein" evidence="1">
    <location>
        <begin position="21"/>
        <end position="158"/>
    </location>
</feature>
<evidence type="ECO:0000313" key="3">
    <source>
        <dbReference type="Proteomes" id="UP000016023"/>
    </source>
</evidence>
<keyword evidence="3" id="KW-1185">Reference proteome</keyword>
<proteinExistence type="predicted"/>
<evidence type="ECO:0008006" key="4">
    <source>
        <dbReference type="Google" id="ProtNLM"/>
    </source>
</evidence>
<dbReference type="STRING" id="883158.HMPREF9140_00641"/>
<dbReference type="RefSeq" id="WP_006951695.1">
    <property type="nucleotide sequence ID" value="NZ_JH594521.1"/>
</dbReference>
<dbReference type="PATRIC" id="fig|883158.3.peg.655"/>
<keyword evidence="1" id="KW-0732">Signal</keyword>
<gene>
    <name evidence="2" type="ORF">HMPREF9140_00641</name>
</gene>
<dbReference type="HOGENOM" id="CLU_141017_0_0_10"/>
<dbReference type="Proteomes" id="UP000016023">
    <property type="component" value="Unassembled WGS sequence"/>
</dbReference>
<name>H1Q153_9BACT</name>
<dbReference type="eggNOG" id="ENOG5033XD3">
    <property type="taxonomic scope" value="Bacteria"/>
</dbReference>
<organism evidence="2 3">
    <name type="scientific">Prevotella micans F0438</name>
    <dbReference type="NCBI Taxonomy" id="883158"/>
    <lineage>
        <taxon>Bacteria</taxon>
        <taxon>Pseudomonadati</taxon>
        <taxon>Bacteroidota</taxon>
        <taxon>Bacteroidia</taxon>
        <taxon>Bacteroidales</taxon>
        <taxon>Prevotellaceae</taxon>
        <taxon>Prevotella</taxon>
    </lineage>
</organism>
<feature type="signal peptide" evidence="1">
    <location>
        <begin position="1"/>
        <end position="20"/>
    </location>
</feature>
<protein>
    <recommendedName>
        <fullName evidence="4">Secretion system C-terminal sorting domain-containing protein</fullName>
    </recommendedName>
</protein>
<dbReference type="PROSITE" id="PS51257">
    <property type="entry name" value="PROKAR_LIPOPROTEIN"/>
    <property type="match status" value="1"/>
</dbReference>
<dbReference type="AlphaFoldDB" id="H1Q153"/>
<sequence>MKKRKLFIAIGLLIGTGCFAQSASEITIKSNSGNKTYKVSELKNIAIENGGLKVNRIGKAAESFSFDDIKDISFNVVSGIEETPLPASNLSIYSPANSNVIYVKGYEAGKRYEVAVFSTSGETVLRNSNWKGEPVNIGSLAKGVYVFKINNTTFKFRK</sequence>